<evidence type="ECO:0000313" key="3">
    <source>
        <dbReference type="EMBL" id="SNQ49305.1"/>
    </source>
</evidence>
<accession>A0A2I2KUG1</accession>
<feature type="compositionally biased region" description="Basic residues" evidence="1">
    <location>
        <begin position="106"/>
        <end position="116"/>
    </location>
</feature>
<dbReference type="Pfam" id="PF13280">
    <property type="entry name" value="WYL"/>
    <property type="match status" value="1"/>
</dbReference>
<dbReference type="Proteomes" id="UP000234331">
    <property type="component" value="Unassembled WGS sequence"/>
</dbReference>
<gene>
    <name evidence="3" type="ORF">FRACA_320004</name>
</gene>
<dbReference type="EMBL" id="FZMO01000246">
    <property type="protein sequence ID" value="SNQ49305.1"/>
    <property type="molecule type" value="Genomic_DNA"/>
</dbReference>
<evidence type="ECO:0000313" key="4">
    <source>
        <dbReference type="Proteomes" id="UP000234331"/>
    </source>
</evidence>
<feature type="compositionally biased region" description="Basic residues" evidence="1">
    <location>
        <begin position="125"/>
        <end position="136"/>
    </location>
</feature>
<dbReference type="AlphaFoldDB" id="A0A2I2KUG1"/>
<evidence type="ECO:0000259" key="2">
    <source>
        <dbReference type="Pfam" id="PF13280"/>
    </source>
</evidence>
<proteinExistence type="predicted"/>
<feature type="compositionally biased region" description="Basic residues" evidence="1">
    <location>
        <begin position="47"/>
        <end position="66"/>
    </location>
</feature>
<feature type="domain" description="WYL" evidence="2">
    <location>
        <begin position="22"/>
        <end position="47"/>
    </location>
</feature>
<keyword evidence="4" id="KW-1185">Reference proteome</keyword>
<feature type="region of interest" description="Disordered" evidence="1">
    <location>
        <begin position="47"/>
        <end position="136"/>
    </location>
</feature>
<protein>
    <recommendedName>
        <fullName evidence="2">WYL domain-containing protein</fullName>
    </recommendedName>
</protein>
<organism evidence="3 4">
    <name type="scientific">Frankia canadensis</name>
    <dbReference type="NCBI Taxonomy" id="1836972"/>
    <lineage>
        <taxon>Bacteria</taxon>
        <taxon>Bacillati</taxon>
        <taxon>Actinomycetota</taxon>
        <taxon>Actinomycetes</taxon>
        <taxon>Frankiales</taxon>
        <taxon>Frankiaceae</taxon>
        <taxon>Frankia</taxon>
    </lineage>
</organism>
<evidence type="ECO:0000256" key="1">
    <source>
        <dbReference type="SAM" id="MobiDB-lite"/>
    </source>
</evidence>
<name>A0A2I2KUG1_9ACTN</name>
<reference evidence="3 4" key="1">
    <citation type="submission" date="2017-06" db="EMBL/GenBank/DDBJ databases">
        <authorList>
            <person name="Kim H.J."/>
            <person name="Triplett B.A."/>
        </authorList>
    </citation>
    <scope>NUCLEOTIDE SEQUENCE [LARGE SCALE GENOMIC DNA]</scope>
    <source>
        <strain evidence="3">FRACA_ARgP5</strain>
    </source>
</reference>
<sequence>MADPSARMLRLLSPLLDDEEAVALGGRWYLLAFDADRDDWRTFRVGRAGRPHGRRMGHRRGGRRRIVPAADGGGFARLGGDVAHPRRRTVPCPRSAAAHRGDRRAGRVVHPGRRRGSSAGLVWHAGRRGRAGGRSA</sequence>
<dbReference type="InterPro" id="IPR026881">
    <property type="entry name" value="WYL_dom"/>
</dbReference>